<comment type="caution">
    <text evidence="1">The sequence shown here is derived from an EMBL/GenBank/DDBJ whole genome shotgun (WGS) entry which is preliminary data.</text>
</comment>
<evidence type="ECO:0000313" key="1">
    <source>
        <dbReference type="EMBL" id="MFD2591866.1"/>
    </source>
</evidence>
<organism evidence="1 2">
    <name type="scientific">Aquimarina hainanensis</name>
    <dbReference type="NCBI Taxonomy" id="1578017"/>
    <lineage>
        <taxon>Bacteria</taxon>
        <taxon>Pseudomonadati</taxon>
        <taxon>Bacteroidota</taxon>
        <taxon>Flavobacteriia</taxon>
        <taxon>Flavobacteriales</taxon>
        <taxon>Flavobacteriaceae</taxon>
        <taxon>Aquimarina</taxon>
    </lineage>
</organism>
<evidence type="ECO:0000313" key="2">
    <source>
        <dbReference type="Proteomes" id="UP001597459"/>
    </source>
</evidence>
<dbReference type="EMBL" id="JBHULX010000027">
    <property type="protein sequence ID" value="MFD2591866.1"/>
    <property type="molecule type" value="Genomic_DNA"/>
</dbReference>
<dbReference type="Proteomes" id="UP001597459">
    <property type="component" value="Unassembled WGS sequence"/>
</dbReference>
<dbReference type="PROSITE" id="PS51257">
    <property type="entry name" value="PROKAR_LIPOPROTEIN"/>
    <property type="match status" value="1"/>
</dbReference>
<protein>
    <submittedName>
        <fullName evidence="1">Uncharacterized protein</fullName>
    </submittedName>
</protein>
<proteinExistence type="predicted"/>
<gene>
    <name evidence="1" type="ORF">ACFSTE_13600</name>
</gene>
<accession>A0ABW5N9G3</accession>
<dbReference type="RefSeq" id="WP_378258502.1">
    <property type="nucleotide sequence ID" value="NZ_JBHSJV010000001.1"/>
</dbReference>
<name>A0ABW5N9G3_9FLAO</name>
<reference evidence="2" key="1">
    <citation type="journal article" date="2019" name="Int. J. Syst. Evol. Microbiol.">
        <title>The Global Catalogue of Microorganisms (GCM) 10K type strain sequencing project: providing services to taxonomists for standard genome sequencing and annotation.</title>
        <authorList>
            <consortium name="The Broad Institute Genomics Platform"/>
            <consortium name="The Broad Institute Genome Sequencing Center for Infectious Disease"/>
            <person name="Wu L."/>
            <person name="Ma J."/>
        </authorList>
    </citation>
    <scope>NUCLEOTIDE SEQUENCE [LARGE SCALE GENOMIC DNA]</scope>
    <source>
        <strain evidence="2">KCTC 42423</strain>
    </source>
</reference>
<sequence>MKNPYILILLIFISCAQKAQEKEETVIKAQDAVTASTDAPKEIAPKGFKECINAIEIKSIPLIEATNFDSFIDEDDHRNVDDNALKLEKIYPEFNKEGYHYRAVNCYRLELSKRFYSVVVTILKGDNEMESVLINYDLNGALIDSKVVSYDEIAEGQSRIESKIEEKKLTINNIFWIDEKKVETTSFLVKANGKIKAVSQEEILIDRVIQQLNLDKQKIKEEFVVSKVQPHNPNETIVVIPEVAGEDDEHLFELNSYIVLVDNTTQKITHTYFESAKTNGWVSDAIILSEISIDTAPYIVTQDTRAFGIRVFYYSMSQPNPYSNKTISLFIKSGETLKEVLHYDVENYGGEWDTQCEGSSTNIKNILIMSEEKTNQYFDIVVKSNITQSKTYIDKNGECNEESKTTSETRVLQFNGTEYVKK</sequence>
<keyword evidence="2" id="KW-1185">Reference proteome</keyword>